<dbReference type="PROSITE" id="PS50883">
    <property type="entry name" value="EAL"/>
    <property type="match status" value="1"/>
</dbReference>
<dbReference type="Pfam" id="PF00563">
    <property type="entry name" value="EAL"/>
    <property type="match status" value="1"/>
</dbReference>
<dbReference type="PANTHER" id="PTHR33121:SF81">
    <property type="entry name" value="CYCLIC DI-GMP PHOSPHODIESTERASE PDEB-RELATED"/>
    <property type="match status" value="1"/>
</dbReference>
<dbReference type="EMBL" id="MF083143">
    <property type="protein sequence ID" value="ASO63936.1"/>
    <property type="molecule type" value="Genomic_DNA"/>
</dbReference>
<evidence type="ECO:0000313" key="3">
    <source>
        <dbReference type="EMBL" id="ASO63936.1"/>
    </source>
</evidence>
<feature type="transmembrane region" description="Helical" evidence="1">
    <location>
        <begin position="36"/>
        <end position="58"/>
    </location>
</feature>
<dbReference type="InterPro" id="IPR050706">
    <property type="entry name" value="Cyclic-di-GMP_PDE-like"/>
</dbReference>
<dbReference type="SUPFAM" id="SSF141868">
    <property type="entry name" value="EAL domain-like"/>
    <property type="match status" value="1"/>
</dbReference>
<keyword evidence="1" id="KW-1133">Transmembrane helix</keyword>
<dbReference type="AlphaFoldDB" id="A0A221ZN23"/>
<dbReference type="InterPro" id="IPR001633">
    <property type="entry name" value="EAL_dom"/>
</dbReference>
<keyword evidence="1" id="KW-0472">Membrane</keyword>
<dbReference type="Pfam" id="PF17153">
    <property type="entry name" value="CHASE9"/>
    <property type="match status" value="1"/>
</dbReference>
<dbReference type="SMART" id="SM00052">
    <property type="entry name" value="EAL"/>
    <property type="match status" value="1"/>
</dbReference>
<sequence length="808" mass="92922">MVKKPQQGTIFAAAQRSDSYFVKCINMLSLYEKIKIRLIILFLLAALSFIGLFFIINYQLVSERAVKRADSRFELIQKNVGYFFKDIERSALTLKDSLYLLKNTEEIQRAVILKMEMMPFLDSVGLVLDDNKYYLFSRRANDKIVVYHQEQVNGPLVDESGRVIFADFNPSKRPWSVASDDSNNSWNPAYNCFDRPGKKCISFTLHINGKDHDLLAVDKIHVDLNWRYLNEYLDQISANDEVLFLKQGHEIIAKNQLAREKLIIYNSEGNYNIIDSVDTEYIEKTSAVPNNALFEIYFYYPGGNLLNASDKLFYLPFAFIIIVLLVVYLMTTRVFRRQFSEMTELVNTLAFLPDSTDQIEALKIREGDAKEIISIKNSIAEMKDAEIERSNKLLSLISYDQESGFIKNMAIIESNNNQYLAVGIIKLCGLEAVEAVFGVDERNKIVRKLCQRIAEKYAQCCDIVTFNADLYLLLCRENIQTFTRKIAMVNDFDSSFGYRNLRIHKSAICEPLQGENAWSYAEKLKLAISSIRDHMFSEFIFCDDAKLNEIEENIWIARNIRHAMEIGELFLVYQPIVDINTRAILGAEALCRWVSAERGIISPLKFITIAEDIGFINELGYQIIKTAMGEFRHFSQRASLKDDFLLHINVSPWQLNKPHFHECFTTIMKENGLKANSLCVEITETVIERINEHFYLNIEQLRKQGVRISIDDFGTGLSNLKRFYEINPDSIKVDSQFTGDIFGTAGKIVRIIFDLARYNRIPVIAEGVESEDVARELIKLGCVQAQGYLYQKPMPFSAWDKSGKLVKE</sequence>
<dbReference type="GO" id="GO:0071111">
    <property type="term" value="F:cyclic-guanylate-specific phosphodiesterase activity"/>
    <property type="evidence" value="ECO:0007669"/>
    <property type="project" value="InterPro"/>
</dbReference>
<dbReference type="PANTHER" id="PTHR33121">
    <property type="entry name" value="CYCLIC DI-GMP PHOSPHODIESTERASE PDEF"/>
    <property type="match status" value="1"/>
</dbReference>
<evidence type="ECO:0000259" key="2">
    <source>
        <dbReference type="PROSITE" id="PS50883"/>
    </source>
</evidence>
<dbReference type="Gene3D" id="3.20.20.450">
    <property type="entry name" value="EAL domain"/>
    <property type="match status" value="1"/>
</dbReference>
<organism evidence="3">
    <name type="scientific">Escherichia coli</name>
    <dbReference type="NCBI Taxonomy" id="562"/>
    <lineage>
        <taxon>Bacteria</taxon>
        <taxon>Pseudomonadati</taxon>
        <taxon>Pseudomonadota</taxon>
        <taxon>Gammaproteobacteria</taxon>
        <taxon>Enterobacterales</taxon>
        <taxon>Enterobacteriaceae</taxon>
        <taxon>Escherichia</taxon>
    </lineage>
</organism>
<proteinExistence type="predicted"/>
<keyword evidence="1" id="KW-0812">Transmembrane</keyword>
<feature type="domain" description="EAL" evidence="2">
    <location>
        <begin position="553"/>
        <end position="807"/>
    </location>
</feature>
<name>A0A221ZN23_ECOLX</name>
<accession>A0A221ZN23</accession>
<feature type="transmembrane region" description="Helical" evidence="1">
    <location>
        <begin position="312"/>
        <end position="330"/>
    </location>
</feature>
<reference evidence="3" key="1">
    <citation type="submission" date="2017-05" db="EMBL/GenBank/DDBJ databases">
        <authorList>
            <person name="Song R."/>
            <person name="Chenine A.L."/>
            <person name="Ruprecht R.M."/>
        </authorList>
    </citation>
    <scope>NUCLEOTIDE SEQUENCE</scope>
    <source>
        <strain evidence="3">FS326C</strain>
    </source>
</reference>
<evidence type="ECO:0000256" key="1">
    <source>
        <dbReference type="SAM" id="Phobius"/>
    </source>
</evidence>
<dbReference type="CDD" id="cd01948">
    <property type="entry name" value="EAL"/>
    <property type="match status" value="1"/>
</dbReference>
<dbReference type="InterPro" id="IPR035919">
    <property type="entry name" value="EAL_sf"/>
</dbReference>
<dbReference type="InterPro" id="IPR033418">
    <property type="entry name" value="CHASE9"/>
</dbReference>
<protein>
    <recommendedName>
        <fullName evidence="2">EAL domain-containing protein</fullName>
    </recommendedName>
</protein>